<reference evidence="2 3" key="1">
    <citation type="submission" date="2018-06" db="EMBL/GenBank/DDBJ databases">
        <authorList>
            <consortium name="Pathogen Informatics"/>
            <person name="Doyle S."/>
        </authorList>
    </citation>
    <scope>NUCLEOTIDE SEQUENCE [LARGE SCALE GENOMIC DNA]</scope>
    <source>
        <strain evidence="2 3">NCTC12195</strain>
    </source>
</reference>
<feature type="domain" description="MmgE/PrpD N-terminal" evidence="1">
    <location>
        <begin position="2"/>
        <end position="64"/>
    </location>
</feature>
<protein>
    <submittedName>
        <fullName evidence="2">MmgE/PrpD family</fullName>
    </submittedName>
</protein>
<dbReference type="Gene3D" id="1.10.4100.10">
    <property type="entry name" value="2-methylcitrate dehydratase PrpD"/>
    <property type="match status" value="1"/>
</dbReference>
<proteinExistence type="predicted"/>
<dbReference type="InterPro" id="IPR042183">
    <property type="entry name" value="MmgE/PrpD_sf_1"/>
</dbReference>
<dbReference type="EMBL" id="UHDK01000001">
    <property type="protein sequence ID" value="SUM30622.1"/>
    <property type="molecule type" value="Genomic_DNA"/>
</dbReference>
<dbReference type="AlphaFoldDB" id="A0A380F8U4"/>
<dbReference type="SUPFAM" id="SSF103378">
    <property type="entry name" value="2-methylcitrate dehydratase PrpD"/>
    <property type="match status" value="1"/>
</dbReference>
<sequence>MGIIGATVASAHYLNLDIETIANAIGIAISEMSGLRAQFGTDVKPLHIGLAAQKAYMAVKYSESKIITGHKDMLPALFETYSELFYMPDNIMRN</sequence>
<dbReference type="Pfam" id="PF03972">
    <property type="entry name" value="MmgE_PrpD_N"/>
    <property type="match status" value="1"/>
</dbReference>
<dbReference type="GO" id="GO:0016829">
    <property type="term" value="F:lyase activity"/>
    <property type="evidence" value="ECO:0007669"/>
    <property type="project" value="InterPro"/>
</dbReference>
<evidence type="ECO:0000259" key="1">
    <source>
        <dbReference type="Pfam" id="PF03972"/>
    </source>
</evidence>
<evidence type="ECO:0000313" key="2">
    <source>
        <dbReference type="EMBL" id="SUM30622.1"/>
    </source>
</evidence>
<dbReference type="InterPro" id="IPR045336">
    <property type="entry name" value="MmgE_PrpD_N"/>
</dbReference>
<accession>A0A380F8U4</accession>
<evidence type="ECO:0000313" key="3">
    <source>
        <dbReference type="Proteomes" id="UP000255277"/>
    </source>
</evidence>
<gene>
    <name evidence="2" type="ORF">NCTC12195_00021</name>
</gene>
<dbReference type="Proteomes" id="UP000255277">
    <property type="component" value="Unassembled WGS sequence"/>
</dbReference>
<organism evidence="2 3">
    <name type="scientific">Staphylococcus gallinarum</name>
    <dbReference type="NCBI Taxonomy" id="1293"/>
    <lineage>
        <taxon>Bacteria</taxon>
        <taxon>Bacillati</taxon>
        <taxon>Bacillota</taxon>
        <taxon>Bacilli</taxon>
        <taxon>Bacillales</taxon>
        <taxon>Staphylococcaceae</taxon>
        <taxon>Staphylococcus</taxon>
    </lineage>
</organism>
<name>A0A380F8U4_STAGA</name>
<dbReference type="InterPro" id="IPR036148">
    <property type="entry name" value="MmgE/PrpD_sf"/>
</dbReference>